<accession>A0A0V1ANH6</accession>
<evidence type="ECO:0000313" key="3">
    <source>
        <dbReference type="Proteomes" id="UP000054776"/>
    </source>
</evidence>
<dbReference type="AlphaFoldDB" id="A0A0V1ANH6"/>
<proteinExistence type="predicted"/>
<gene>
    <name evidence="2" type="ORF">T01_10284</name>
</gene>
<evidence type="ECO:0000313" key="2">
    <source>
        <dbReference type="EMBL" id="KRY26357.1"/>
    </source>
</evidence>
<dbReference type="EMBL" id="JYDH01000463">
    <property type="protein sequence ID" value="KRY26357.1"/>
    <property type="molecule type" value="Genomic_DNA"/>
</dbReference>
<comment type="caution">
    <text evidence="2">The sequence shown here is derived from an EMBL/GenBank/DDBJ whole genome shotgun (WGS) entry which is preliminary data.</text>
</comment>
<name>A0A0V1ANH6_TRISP</name>
<sequence>METSVNARQVLPKVLHKRTLGLPAMSTTDLEAYFKDCVFKDWEELGEETSTMQLFHLCLIISCSCPTVQASKLCLGWLWGMDIDPYKEFGASVELLSFLPSDFFPSIRDLLDTASALYREALESPEHCSPHHTALRQAILCWGELMNLATWGGK</sequence>
<reference evidence="2 3" key="1">
    <citation type="submission" date="2015-01" db="EMBL/GenBank/DDBJ databases">
        <title>Evolution of Trichinella species and genotypes.</title>
        <authorList>
            <person name="Korhonen P.K."/>
            <person name="Edoardo P."/>
            <person name="Giuseppe L.R."/>
            <person name="Gasser R.B."/>
        </authorList>
    </citation>
    <scope>NUCLEOTIDE SEQUENCE [LARGE SCALE GENOMIC DNA]</scope>
    <source>
        <strain evidence="2">ISS3</strain>
    </source>
</reference>
<organism evidence="2 3">
    <name type="scientific">Trichinella spiralis</name>
    <name type="common">Trichina worm</name>
    <dbReference type="NCBI Taxonomy" id="6334"/>
    <lineage>
        <taxon>Eukaryota</taxon>
        <taxon>Metazoa</taxon>
        <taxon>Ecdysozoa</taxon>
        <taxon>Nematoda</taxon>
        <taxon>Enoplea</taxon>
        <taxon>Dorylaimia</taxon>
        <taxon>Trichinellida</taxon>
        <taxon>Trichinellidae</taxon>
        <taxon>Trichinella</taxon>
    </lineage>
</organism>
<dbReference type="SMR" id="A0A0V1ANH6"/>
<dbReference type="Pfam" id="PF00906">
    <property type="entry name" value="Hepatitis_core"/>
    <property type="match status" value="1"/>
</dbReference>
<dbReference type="Proteomes" id="UP000054776">
    <property type="component" value="Unassembled WGS sequence"/>
</dbReference>
<dbReference type="InterPro" id="IPR013195">
    <property type="entry name" value="Hepatitis_B_virus_capsid_N"/>
</dbReference>
<evidence type="ECO:0000259" key="1">
    <source>
        <dbReference type="Pfam" id="PF08290"/>
    </source>
</evidence>
<protein>
    <submittedName>
        <fullName evidence="2">Putative X-Core fused protein</fullName>
    </submittedName>
</protein>
<dbReference type="GO" id="GO:0019079">
    <property type="term" value="P:viral genome replication"/>
    <property type="evidence" value="ECO:0007669"/>
    <property type="project" value="InterPro"/>
</dbReference>
<dbReference type="Pfam" id="PF08290">
    <property type="entry name" value="Hep_core_N"/>
    <property type="match status" value="1"/>
</dbReference>
<dbReference type="Gene3D" id="1.10.4090.10">
    <property type="entry name" value="Viral capsid, core domain supefamily, Hepatitis B virus"/>
    <property type="match status" value="1"/>
</dbReference>
<dbReference type="InterPro" id="IPR036459">
    <property type="entry name" value="Viral_capsid_core_dom_sf_HBV"/>
</dbReference>
<dbReference type="SUPFAM" id="SSF47852">
    <property type="entry name" value="Hepatitis B viral capsid (hbcag)"/>
    <property type="match status" value="1"/>
</dbReference>
<feature type="domain" description="Hepatitis B virus capsid N-terminal" evidence="1">
    <location>
        <begin position="52"/>
        <end position="78"/>
    </location>
</feature>
<keyword evidence="3" id="KW-1185">Reference proteome</keyword>
<dbReference type="InParanoid" id="A0A0V1ANH6"/>
<dbReference type="GO" id="GO:0005198">
    <property type="term" value="F:structural molecule activity"/>
    <property type="evidence" value="ECO:0007669"/>
    <property type="project" value="InterPro"/>
</dbReference>
<dbReference type="InterPro" id="IPR002006">
    <property type="entry name" value="Hepatitis_core"/>
</dbReference>